<dbReference type="Proteomes" id="UP000239532">
    <property type="component" value="Unassembled WGS sequence"/>
</dbReference>
<dbReference type="PANTHER" id="PTHR43031">
    <property type="entry name" value="FAD-DEPENDENT OXIDOREDUCTASE"/>
    <property type="match status" value="1"/>
</dbReference>
<protein>
    <submittedName>
        <fullName evidence="2">Sulfurtransferase</fullName>
    </submittedName>
</protein>
<proteinExistence type="predicted"/>
<dbReference type="GO" id="GO:0016740">
    <property type="term" value="F:transferase activity"/>
    <property type="evidence" value="ECO:0007669"/>
    <property type="project" value="UniProtKB-KW"/>
</dbReference>
<dbReference type="CDD" id="cd00158">
    <property type="entry name" value="RHOD"/>
    <property type="match status" value="1"/>
</dbReference>
<keyword evidence="2" id="KW-0808">Transferase</keyword>
<keyword evidence="3" id="KW-1185">Reference proteome</keyword>
<dbReference type="Gene3D" id="3.40.250.10">
    <property type="entry name" value="Rhodanese-like domain"/>
    <property type="match status" value="1"/>
</dbReference>
<dbReference type="EMBL" id="MQUC01000003">
    <property type="protein sequence ID" value="PRP65652.1"/>
    <property type="molecule type" value="Genomic_DNA"/>
</dbReference>
<dbReference type="OrthoDB" id="9800872at2"/>
<accession>A0A2S9WQ96</accession>
<dbReference type="AlphaFoldDB" id="A0A2S9WQ96"/>
<reference evidence="2 3" key="1">
    <citation type="submission" date="2016-11" db="EMBL/GenBank/DDBJ databases">
        <title>Trade-off between light-utilization and light-protection in marine flavobacteria.</title>
        <authorList>
            <person name="Kumagai Y."/>
        </authorList>
    </citation>
    <scope>NUCLEOTIDE SEQUENCE [LARGE SCALE GENOMIC DNA]</scope>
    <source>
        <strain evidence="2 3">JCM 17109</strain>
    </source>
</reference>
<dbReference type="PROSITE" id="PS50206">
    <property type="entry name" value="RHODANESE_3"/>
    <property type="match status" value="1"/>
</dbReference>
<dbReference type="SMART" id="SM00450">
    <property type="entry name" value="RHOD"/>
    <property type="match status" value="1"/>
</dbReference>
<dbReference type="RefSeq" id="WP_105981549.1">
    <property type="nucleotide sequence ID" value="NZ_MQUC01000003.1"/>
</dbReference>
<evidence type="ECO:0000259" key="1">
    <source>
        <dbReference type="PROSITE" id="PS50206"/>
    </source>
</evidence>
<name>A0A2S9WQ96_9FLAO</name>
<feature type="domain" description="Rhodanese" evidence="1">
    <location>
        <begin position="17"/>
        <end position="93"/>
    </location>
</feature>
<dbReference type="InterPro" id="IPR036873">
    <property type="entry name" value="Rhodanese-like_dom_sf"/>
</dbReference>
<dbReference type="PANTHER" id="PTHR43031:SF1">
    <property type="entry name" value="PYRIDINE NUCLEOTIDE-DISULPHIDE OXIDOREDUCTASE"/>
    <property type="match status" value="1"/>
</dbReference>
<dbReference type="SUPFAM" id="SSF52821">
    <property type="entry name" value="Rhodanese/Cell cycle control phosphatase"/>
    <property type="match status" value="1"/>
</dbReference>
<dbReference type="InterPro" id="IPR050229">
    <property type="entry name" value="GlpE_sulfurtransferase"/>
</dbReference>
<gene>
    <name evidence="2" type="ORF">BST86_00385</name>
</gene>
<evidence type="ECO:0000313" key="3">
    <source>
        <dbReference type="Proteomes" id="UP000239532"/>
    </source>
</evidence>
<evidence type="ECO:0000313" key="2">
    <source>
        <dbReference type="EMBL" id="PRP65652.1"/>
    </source>
</evidence>
<comment type="caution">
    <text evidence="2">The sequence shown here is derived from an EMBL/GenBank/DDBJ whole genome shotgun (WGS) entry which is preliminary data.</text>
</comment>
<dbReference type="InterPro" id="IPR001763">
    <property type="entry name" value="Rhodanese-like_dom"/>
</dbReference>
<organism evidence="2 3">
    <name type="scientific">Nonlabens agnitus</name>
    <dbReference type="NCBI Taxonomy" id="870484"/>
    <lineage>
        <taxon>Bacteria</taxon>
        <taxon>Pseudomonadati</taxon>
        <taxon>Bacteroidota</taxon>
        <taxon>Flavobacteriia</taxon>
        <taxon>Flavobacteriales</taxon>
        <taxon>Flavobacteriaceae</taxon>
        <taxon>Nonlabens</taxon>
    </lineage>
</organism>
<dbReference type="Pfam" id="PF00581">
    <property type="entry name" value="Rhodanese"/>
    <property type="match status" value="1"/>
</dbReference>
<sequence length="98" mass="11004">MFNLLRKNKTSQIKKYLQEGATLLDVRFASEYNSGHISKSVNIPLQSLDEKMDQLDKDKPIVVYCAMGGRSTIAAAKLKSRGFRVIDGRSIKSIKKLT</sequence>